<evidence type="ECO:0000256" key="4">
    <source>
        <dbReference type="ARBA" id="ARBA00022844"/>
    </source>
</evidence>
<evidence type="ECO:0000313" key="10">
    <source>
        <dbReference type="EMBL" id="UGO47149.1"/>
    </source>
</evidence>
<evidence type="ECO:0000256" key="1">
    <source>
        <dbReference type="ARBA" id="ARBA00014389"/>
    </source>
</evidence>
<dbReference type="Pfam" id="PF03216">
    <property type="entry name" value="Rhabdo_ncap_2"/>
    <property type="match status" value="1"/>
</dbReference>
<dbReference type="GO" id="GO:0030430">
    <property type="term" value="C:host cell cytoplasm"/>
    <property type="evidence" value="ECO:0007669"/>
    <property type="project" value="UniProtKB-SubCell"/>
</dbReference>
<comment type="similarity">
    <text evidence="9">Belongs to the cytorhabdovirus nucleocapsid protein family.</text>
</comment>
<dbReference type="GO" id="GO:0003723">
    <property type="term" value="F:RNA binding"/>
    <property type="evidence" value="ECO:0007669"/>
    <property type="project" value="UniProtKB-UniRule"/>
</dbReference>
<dbReference type="InterPro" id="IPR004902">
    <property type="entry name" value="Rhabdo_ncap_2"/>
</dbReference>
<comment type="function">
    <text evidence="9">Encapsidates the genome, protecting it from nucleases. The encapsidated genomic RNA is termed the nucleocapsid (NC) and serves as template for viral transcription and replication.</text>
</comment>
<evidence type="ECO:0000256" key="3">
    <source>
        <dbReference type="ARBA" id="ARBA00022561"/>
    </source>
</evidence>
<comment type="subcellular location">
    <subcellularLocation>
        <location evidence="9">Virion</location>
    </subcellularLocation>
    <subcellularLocation>
        <location evidence="9">Host cytoplasm</location>
    </subcellularLocation>
</comment>
<comment type="subunit">
    <text evidence="9">Homomultimerizes to form the nucleocapsid. Binds to viral genomic RNA.</text>
</comment>
<reference evidence="10" key="1">
    <citation type="submission" date="2021-09" db="EMBL/GenBank/DDBJ databases">
        <title>Diversity of the virome associated with alfalfa (Medicago sativa L.) in Washington and Idaho States, USA.</title>
        <authorList>
            <person name="Nemchinov L."/>
            <person name="Irish B."/>
            <person name="Grinstead S."/>
            <person name="Shao J."/>
            <person name="Vieira P."/>
        </authorList>
    </citation>
    <scope>NUCLEOTIDE SEQUENCE</scope>
    <source>
        <strain evidence="10">ACRV2</strain>
    </source>
</reference>
<dbReference type="GO" id="GO:0019013">
    <property type="term" value="C:viral nucleocapsid"/>
    <property type="evidence" value="ECO:0007669"/>
    <property type="project" value="UniProtKB-UniRule"/>
</dbReference>
<protein>
    <recommendedName>
        <fullName evidence="1 9">Nucleoprotein</fullName>
        <shortName evidence="9">NP</shortName>
        <shortName evidence="9">Protein N</shortName>
    </recommendedName>
    <alternativeName>
        <fullName evidence="8 9">Nucleocapsid protein</fullName>
    </alternativeName>
</protein>
<keyword evidence="3 9" id="KW-0167">Capsid protein</keyword>
<keyword evidence="5 9" id="KW-0694">RNA-binding</keyword>
<keyword evidence="6 9" id="KW-0543">Viral nucleoprotein</keyword>
<dbReference type="EMBL" id="OK514707">
    <property type="protein sequence ID" value="UGO47149.1"/>
    <property type="molecule type" value="Viral_cRNA"/>
</dbReference>
<keyword evidence="2 9" id="KW-1139">Helical capsid protein</keyword>
<evidence type="ECO:0000256" key="5">
    <source>
        <dbReference type="ARBA" id="ARBA00022884"/>
    </source>
</evidence>
<evidence type="ECO:0000256" key="7">
    <source>
        <dbReference type="ARBA" id="ARBA00023274"/>
    </source>
</evidence>
<evidence type="ECO:0000256" key="8">
    <source>
        <dbReference type="ARBA" id="ARBA00033344"/>
    </source>
</evidence>
<accession>A0A8K1TR12</accession>
<keyword evidence="7 9" id="KW-0687">Ribonucleoprotein</keyword>
<proteinExistence type="inferred from homology"/>
<evidence type="ECO:0000256" key="2">
    <source>
        <dbReference type="ARBA" id="ARBA00022497"/>
    </source>
</evidence>
<evidence type="ECO:0000256" key="9">
    <source>
        <dbReference type="RuleBase" id="RU369108"/>
    </source>
</evidence>
<evidence type="ECO:0000256" key="6">
    <source>
        <dbReference type="ARBA" id="ARBA00023086"/>
    </source>
</evidence>
<keyword evidence="9" id="KW-1035">Host cytoplasm</keyword>
<dbReference type="GO" id="GO:0019029">
    <property type="term" value="C:helical viral capsid"/>
    <property type="evidence" value="ECO:0007669"/>
    <property type="project" value="UniProtKB-UniRule"/>
</dbReference>
<keyword evidence="4 9" id="KW-0946">Virion</keyword>
<sequence>MVSKTDSNAKAGMDNLFLRFTSFYSRKPPTKKVMSDSWFKLLKTLMASDPTIAVTWVKTFVPYEAKEDMDSSDVGLVRYLATLPLSYTGMHAYKLFGDIKSISKLNNVTIIHGMTHALTVPGLKDIVLILNKFEKQMPEVTPAREYNPAFKYSRILSSQFFVNLQTKSCPALVYVLAELLGKYRVNNNPLQNPANIIGMSSIPDATKAALKDAVERFYQANQTRKDDQVSPYMAAAFSAKATPVVRIGTTKSGDKPHLG</sequence>
<organism evidence="10">
    <name type="scientific">Alfalfa cytorhabdovirus 2</name>
    <dbReference type="NCBI Taxonomy" id="2880253"/>
    <lineage>
        <taxon>Viruses</taxon>
        <taxon>Riboviria</taxon>
        <taxon>Orthornavirae</taxon>
        <taxon>Negarnaviricota</taxon>
        <taxon>Haploviricotina</taxon>
        <taxon>Monjiviricetes</taxon>
        <taxon>Mononegavirales</taxon>
        <taxon>Rhabdoviridae</taxon>
        <taxon>Betarhabdovirinae</taxon>
    </lineage>
</organism>
<dbReference type="GO" id="GO:1990904">
    <property type="term" value="C:ribonucleoprotein complex"/>
    <property type="evidence" value="ECO:0007669"/>
    <property type="project" value="UniProtKB-UniRule"/>
</dbReference>
<name>A0A8K1TR12_9RHAB</name>